<dbReference type="Gene3D" id="3.20.20.80">
    <property type="entry name" value="Glycosidases"/>
    <property type="match status" value="1"/>
</dbReference>
<name>A0A7R9MJX7_9ACAR</name>
<sequence length="158" mass="17755">MWGTGSSSEGHLRDHAKQKYIGSAFTSGALSDQKYVEILGQEFNCMTPENEMKWGSLEASKGQYNWGNADKLVAYAEQHNMKIRGHTLIWHEQLPSYIAGLEGKKAELEQVIKDHINTVVGHFKGKIYAWDVVNEAIDDGSGKLRDSIFSRTFNSSFI</sequence>
<dbReference type="PROSITE" id="PS51760">
    <property type="entry name" value="GH10_2"/>
    <property type="match status" value="1"/>
</dbReference>
<evidence type="ECO:0000256" key="4">
    <source>
        <dbReference type="ARBA" id="ARBA00022651"/>
    </source>
</evidence>
<evidence type="ECO:0000256" key="7">
    <source>
        <dbReference type="ARBA" id="ARBA00023277"/>
    </source>
</evidence>
<dbReference type="InterPro" id="IPR017853">
    <property type="entry name" value="GH"/>
</dbReference>
<dbReference type="Pfam" id="PF00331">
    <property type="entry name" value="Glyco_hydro_10"/>
    <property type="match status" value="1"/>
</dbReference>
<evidence type="ECO:0000313" key="12">
    <source>
        <dbReference type="Proteomes" id="UP000728032"/>
    </source>
</evidence>
<evidence type="ECO:0000256" key="2">
    <source>
        <dbReference type="ARBA" id="ARBA00007495"/>
    </source>
</evidence>
<proteinExistence type="inferred from homology"/>
<feature type="non-terminal residue" evidence="11">
    <location>
        <position position="158"/>
    </location>
</feature>
<evidence type="ECO:0000259" key="10">
    <source>
        <dbReference type="PROSITE" id="PS51760"/>
    </source>
</evidence>
<evidence type="ECO:0000256" key="8">
    <source>
        <dbReference type="ARBA" id="ARBA00023295"/>
    </source>
</evidence>
<organism evidence="11">
    <name type="scientific">Oppiella nova</name>
    <dbReference type="NCBI Taxonomy" id="334625"/>
    <lineage>
        <taxon>Eukaryota</taxon>
        <taxon>Metazoa</taxon>
        <taxon>Ecdysozoa</taxon>
        <taxon>Arthropoda</taxon>
        <taxon>Chelicerata</taxon>
        <taxon>Arachnida</taxon>
        <taxon>Acari</taxon>
        <taxon>Acariformes</taxon>
        <taxon>Sarcoptiformes</taxon>
        <taxon>Oribatida</taxon>
        <taxon>Brachypylina</taxon>
        <taxon>Oppioidea</taxon>
        <taxon>Oppiidae</taxon>
        <taxon>Oppiella</taxon>
    </lineage>
</organism>
<evidence type="ECO:0000256" key="3">
    <source>
        <dbReference type="ARBA" id="ARBA00012590"/>
    </source>
</evidence>
<comment type="similarity">
    <text evidence="2">Belongs to the glycosyl hydrolase 10 (cellulase F) family.</text>
</comment>
<dbReference type="SMART" id="SM00633">
    <property type="entry name" value="Glyco_10"/>
    <property type="match status" value="1"/>
</dbReference>
<feature type="domain" description="GH10" evidence="10">
    <location>
        <begin position="6"/>
        <end position="158"/>
    </location>
</feature>
<dbReference type="PRINTS" id="PR00134">
    <property type="entry name" value="GLHYDRLASE10"/>
</dbReference>
<dbReference type="PANTHER" id="PTHR31490">
    <property type="entry name" value="GLYCOSYL HYDROLASE"/>
    <property type="match status" value="1"/>
</dbReference>
<dbReference type="Proteomes" id="UP000728032">
    <property type="component" value="Unassembled WGS sequence"/>
</dbReference>
<keyword evidence="4" id="KW-0858">Xylan degradation</keyword>
<dbReference type="OrthoDB" id="3055998at2759"/>
<dbReference type="GO" id="GO:0031176">
    <property type="term" value="F:endo-1,4-beta-xylanase activity"/>
    <property type="evidence" value="ECO:0007669"/>
    <property type="project" value="UniProtKB-EC"/>
</dbReference>
<gene>
    <name evidence="11" type="ORF">ONB1V03_LOCUS18163</name>
</gene>
<dbReference type="GO" id="GO:0045493">
    <property type="term" value="P:xylan catabolic process"/>
    <property type="evidence" value="ECO:0007669"/>
    <property type="project" value="UniProtKB-KW"/>
</dbReference>
<dbReference type="InterPro" id="IPR001000">
    <property type="entry name" value="GH10_dom"/>
</dbReference>
<comment type="catalytic activity">
    <reaction evidence="1">
        <text>Endohydrolysis of (1-&gt;4)-beta-D-xylosidic linkages in xylans.</text>
        <dbReference type="EC" id="3.2.1.8"/>
    </reaction>
</comment>
<dbReference type="InterPro" id="IPR044846">
    <property type="entry name" value="GH10"/>
</dbReference>
<dbReference type="AlphaFoldDB" id="A0A7R9MJX7"/>
<dbReference type="EC" id="3.2.1.8" evidence="3"/>
<protein>
    <recommendedName>
        <fullName evidence="3">endo-1,4-beta-xylanase</fullName>
        <ecNumber evidence="3">3.2.1.8</ecNumber>
    </recommendedName>
</protein>
<dbReference type="EMBL" id="CAJPVJ010024315">
    <property type="protein sequence ID" value="CAG2178738.1"/>
    <property type="molecule type" value="Genomic_DNA"/>
</dbReference>
<keyword evidence="8" id="KW-0326">Glycosidase</keyword>
<dbReference type="EMBL" id="OC939140">
    <property type="protein sequence ID" value="CAD7661602.1"/>
    <property type="molecule type" value="Genomic_DNA"/>
</dbReference>
<reference evidence="11" key="1">
    <citation type="submission" date="2020-11" db="EMBL/GenBank/DDBJ databases">
        <authorList>
            <person name="Tran Van P."/>
        </authorList>
    </citation>
    <scope>NUCLEOTIDE SEQUENCE</scope>
</reference>
<keyword evidence="5" id="KW-0732">Signal</keyword>
<keyword evidence="7" id="KW-0119">Carbohydrate metabolism</keyword>
<dbReference type="SUPFAM" id="SSF51445">
    <property type="entry name" value="(Trans)glycosidases"/>
    <property type="match status" value="1"/>
</dbReference>
<evidence type="ECO:0000256" key="5">
    <source>
        <dbReference type="ARBA" id="ARBA00022729"/>
    </source>
</evidence>
<dbReference type="PANTHER" id="PTHR31490:SF88">
    <property type="entry name" value="BETA-XYLANASE"/>
    <property type="match status" value="1"/>
</dbReference>
<keyword evidence="12" id="KW-1185">Reference proteome</keyword>
<keyword evidence="6" id="KW-0378">Hydrolase</keyword>
<keyword evidence="9" id="KW-0624">Polysaccharide degradation</keyword>
<evidence type="ECO:0000256" key="6">
    <source>
        <dbReference type="ARBA" id="ARBA00022801"/>
    </source>
</evidence>
<evidence type="ECO:0000256" key="9">
    <source>
        <dbReference type="ARBA" id="ARBA00023326"/>
    </source>
</evidence>
<accession>A0A7R9MJX7</accession>
<evidence type="ECO:0000313" key="11">
    <source>
        <dbReference type="EMBL" id="CAD7661602.1"/>
    </source>
</evidence>
<evidence type="ECO:0000256" key="1">
    <source>
        <dbReference type="ARBA" id="ARBA00000681"/>
    </source>
</evidence>